<dbReference type="OrthoDB" id="3243524at2759"/>
<evidence type="ECO:0000313" key="2">
    <source>
        <dbReference type="Proteomes" id="UP000007148"/>
    </source>
</evidence>
<reference evidence="1 2" key="1">
    <citation type="journal article" date="2011" name="PLoS Pathog.">
        <title>Endophytic Life Strategies Decoded by Genome and Transcriptome Analyses of the Mutualistic Root Symbiont Piriformospora indica.</title>
        <authorList>
            <person name="Zuccaro A."/>
            <person name="Lahrmann U."/>
            <person name="Guldener U."/>
            <person name="Langen G."/>
            <person name="Pfiffi S."/>
            <person name="Biedenkopf D."/>
            <person name="Wong P."/>
            <person name="Samans B."/>
            <person name="Grimm C."/>
            <person name="Basiewicz M."/>
            <person name="Murat C."/>
            <person name="Martin F."/>
            <person name="Kogel K.H."/>
        </authorList>
    </citation>
    <scope>NUCLEOTIDE SEQUENCE [LARGE SCALE GENOMIC DNA]</scope>
    <source>
        <strain evidence="1 2">DSM 11827</strain>
    </source>
</reference>
<name>G4TPB1_SERID</name>
<comment type="caution">
    <text evidence="1">The sequence shown here is derived from an EMBL/GenBank/DDBJ whole genome shotgun (WGS) entry which is preliminary data.</text>
</comment>
<dbReference type="AlphaFoldDB" id="G4TPB1"/>
<gene>
    <name evidence="1" type="ORF">PIIN_07108</name>
</gene>
<dbReference type="HOGENOM" id="CLU_135762_0_0_1"/>
<organism evidence="1 2">
    <name type="scientific">Serendipita indica (strain DSM 11827)</name>
    <name type="common">Root endophyte fungus</name>
    <name type="synonym">Piriformospora indica</name>
    <dbReference type="NCBI Taxonomy" id="1109443"/>
    <lineage>
        <taxon>Eukaryota</taxon>
        <taxon>Fungi</taxon>
        <taxon>Dikarya</taxon>
        <taxon>Basidiomycota</taxon>
        <taxon>Agaricomycotina</taxon>
        <taxon>Agaricomycetes</taxon>
        <taxon>Sebacinales</taxon>
        <taxon>Serendipitaceae</taxon>
        <taxon>Serendipita</taxon>
    </lineage>
</organism>
<protein>
    <submittedName>
        <fullName evidence="1">Uncharacterized protein</fullName>
    </submittedName>
</protein>
<evidence type="ECO:0000313" key="1">
    <source>
        <dbReference type="EMBL" id="CCA73154.1"/>
    </source>
</evidence>
<keyword evidence="2" id="KW-1185">Reference proteome</keyword>
<dbReference type="InParanoid" id="G4TPB1"/>
<dbReference type="Proteomes" id="UP000007148">
    <property type="component" value="Unassembled WGS sequence"/>
</dbReference>
<proteinExistence type="predicted"/>
<sequence length="167" mass="18709">MSAYRVRPGAIPKGLKIPERPLPPLRTVNERPPIRNDIPIDAATSSLKRSAALHPISLTATPQRARNDAAWLPKSISARNAAKAHPYAQVKLPRSLRAYDLITALAVPGLFLYLMFVAPGGEKSELSIVRRWTEGLIQDVRDWWNKVPRDAEVDPEILLQLERSRKP</sequence>
<dbReference type="EMBL" id="CAFZ01000205">
    <property type="protein sequence ID" value="CCA73154.1"/>
    <property type="molecule type" value="Genomic_DNA"/>
</dbReference>
<accession>G4TPB1</accession>